<accession>A0AC34RPV4</accession>
<name>A0AC34RPV4_9BILA</name>
<reference evidence="2" key="1">
    <citation type="submission" date="2022-11" db="UniProtKB">
        <authorList>
            <consortium name="WormBaseParasite"/>
        </authorList>
    </citation>
    <scope>IDENTIFICATION</scope>
</reference>
<evidence type="ECO:0000313" key="2">
    <source>
        <dbReference type="WBParaSite" id="JU765_v2.g900.t1"/>
    </source>
</evidence>
<evidence type="ECO:0000313" key="1">
    <source>
        <dbReference type="Proteomes" id="UP000887576"/>
    </source>
</evidence>
<protein>
    <submittedName>
        <fullName evidence="2">G-protein coupled receptors family 1 profile domain-containing protein</fullName>
    </submittedName>
</protein>
<dbReference type="WBParaSite" id="JU765_v2.g900.t1">
    <property type="protein sequence ID" value="JU765_v2.g900.t1"/>
    <property type="gene ID" value="JU765_v2.g900"/>
</dbReference>
<proteinExistence type="predicted"/>
<dbReference type="Proteomes" id="UP000887576">
    <property type="component" value="Unplaced"/>
</dbReference>
<sequence length="439" mass="49657">MTPTQNQTFAAIEYLFRHKIISWPNFTNCLPECGICTNFTTDQTYMLYNLFVIGFLLPFISLCGLCGNGLSAFIFTRPSMRSSTNLYLCCLECSDIAVICTALIVFFVDSVRRYSLPLSIIYGVLASIAYPAGLIAQTCSVYFTLLAAIDCFFQVCMPERCRRFMNRVECARVFCIIILIFAVAYNIPRFYENIAFECWHHKFSSSSLEVCPTPMRFNETYLYIYYYILYTVFLAVGPLALLILLNTCIIIATVVLKRGSTDDTASLILVVLLFISCNVIALVLNVFEETLQEHLEWRINYLVDVSNLLVVFNSSFNFVIYYNFSKAFKRSFLSYFFPTRNSQKQRNNGSVLVVKNGNNHIPPAVLLTTTRLSEPMTSFTYACCESPGTDSDLNGLNASDRATIASTSDLSNVIINNNNTDRHDSVTKLFGLSRTEVLI</sequence>
<organism evidence="1 2">
    <name type="scientific">Panagrolaimus sp. JU765</name>
    <dbReference type="NCBI Taxonomy" id="591449"/>
    <lineage>
        <taxon>Eukaryota</taxon>
        <taxon>Metazoa</taxon>
        <taxon>Ecdysozoa</taxon>
        <taxon>Nematoda</taxon>
        <taxon>Chromadorea</taxon>
        <taxon>Rhabditida</taxon>
        <taxon>Tylenchina</taxon>
        <taxon>Panagrolaimomorpha</taxon>
        <taxon>Panagrolaimoidea</taxon>
        <taxon>Panagrolaimidae</taxon>
        <taxon>Panagrolaimus</taxon>
    </lineage>
</organism>